<sequence length="113" mass="12359">MEHLPVIRFIYPSCCHITPQEGLDCNSRYSVCNSASDTLAQATVICRKRSCSVGGRDFPAPDNGYICLLYTSLHEKYASLAHISCLQGMLVGLLVIHDKTAPFAISLSIPSQK</sequence>
<gene>
    <name evidence="1" type="ORF">AVEN_65299_1</name>
</gene>
<dbReference type="AlphaFoldDB" id="A0A4Y2AG90"/>
<organism evidence="1 2">
    <name type="scientific">Araneus ventricosus</name>
    <name type="common">Orbweaver spider</name>
    <name type="synonym">Epeira ventricosa</name>
    <dbReference type="NCBI Taxonomy" id="182803"/>
    <lineage>
        <taxon>Eukaryota</taxon>
        <taxon>Metazoa</taxon>
        <taxon>Ecdysozoa</taxon>
        <taxon>Arthropoda</taxon>
        <taxon>Chelicerata</taxon>
        <taxon>Arachnida</taxon>
        <taxon>Araneae</taxon>
        <taxon>Araneomorphae</taxon>
        <taxon>Entelegynae</taxon>
        <taxon>Araneoidea</taxon>
        <taxon>Araneidae</taxon>
        <taxon>Araneus</taxon>
    </lineage>
</organism>
<accession>A0A4Y2AG90</accession>
<proteinExistence type="predicted"/>
<name>A0A4Y2AG90_ARAVE</name>
<protein>
    <submittedName>
        <fullName evidence="1">Uncharacterized protein</fullName>
    </submittedName>
</protein>
<dbReference type="EMBL" id="BGPR01000016">
    <property type="protein sequence ID" value="GBL78750.1"/>
    <property type="molecule type" value="Genomic_DNA"/>
</dbReference>
<evidence type="ECO:0000313" key="2">
    <source>
        <dbReference type="Proteomes" id="UP000499080"/>
    </source>
</evidence>
<dbReference type="Proteomes" id="UP000499080">
    <property type="component" value="Unassembled WGS sequence"/>
</dbReference>
<evidence type="ECO:0000313" key="1">
    <source>
        <dbReference type="EMBL" id="GBL78750.1"/>
    </source>
</evidence>
<keyword evidence="2" id="KW-1185">Reference proteome</keyword>
<reference evidence="1 2" key="1">
    <citation type="journal article" date="2019" name="Sci. Rep.">
        <title>Orb-weaving spider Araneus ventricosus genome elucidates the spidroin gene catalogue.</title>
        <authorList>
            <person name="Kono N."/>
            <person name="Nakamura H."/>
            <person name="Ohtoshi R."/>
            <person name="Moran D.A.P."/>
            <person name="Shinohara A."/>
            <person name="Yoshida Y."/>
            <person name="Fujiwara M."/>
            <person name="Mori M."/>
            <person name="Tomita M."/>
            <person name="Arakawa K."/>
        </authorList>
    </citation>
    <scope>NUCLEOTIDE SEQUENCE [LARGE SCALE GENOMIC DNA]</scope>
</reference>
<comment type="caution">
    <text evidence="1">The sequence shown here is derived from an EMBL/GenBank/DDBJ whole genome shotgun (WGS) entry which is preliminary data.</text>
</comment>